<dbReference type="STRING" id="128403.WA1_11230"/>
<sequence length="180" mass="19136">MRTLNWIKKLPMAVAGATLMALVNPGMGQAAILVTNNVIKPPPGQEIPDVGICPPWCGNGVTIDLFTDSSPVTAINNTPFNIVGVIDIIPDDEDAIWGNAISDIFSSLVISSDRKKLVQSGGVIRPGETVYPFRTTNPPGSRVRFTAQLIFASVPESSSVFGLLVFALLGGAAIFKCRRN</sequence>
<feature type="signal peptide" evidence="2">
    <location>
        <begin position="1"/>
        <end position="30"/>
    </location>
</feature>
<organism evidence="3 4">
    <name type="scientific">Scytonema hofmannii PCC 7110</name>
    <dbReference type="NCBI Taxonomy" id="128403"/>
    <lineage>
        <taxon>Bacteria</taxon>
        <taxon>Bacillati</taxon>
        <taxon>Cyanobacteriota</taxon>
        <taxon>Cyanophyceae</taxon>
        <taxon>Nostocales</taxon>
        <taxon>Scytonemataceae</taxon>
        <taxon>Scytonema</taxon>
    </lineage>
</organism>
<evidence type="ECO:0000256" key="2">
    <source>
        <dbReference type="SAM" id="SignalP"/>
    </source>
</evidence>
<dbReference type="Proteomes" id="UP000076925">
    <property type="component" value="Unassembled WGS sequence"/>
</dbReference>
<dbReference type="EMBL" id="ANNX02000015">
    <property type="protein sequence ID" value="KYC43404.1"/>
    <property type="molecule type" value="Genomic_DNA"/>
</dbReference>
<evidence type="ECO:0000313" key="3">
    <source>
        <dbReference type="EMBL" id="KYC43404.1"/>
    </source>
</evidence>
<feature type="transmembrane region" description="Helical" evidence="1">
    <location>
        <begin position="158"/>
        <end position="175"/>
    </location>
</feature>
<evidence type="ECO:0000256" key="1">
    <source>
        <dbReference type="SAM" id="Phobius"/>
    </source>
</evidence>
<keyword evidence="1" id="KW-0472">Membrane</keyword>
<keyword evidence="1" id="KW-0812">Transmembrane</keyword>
<accession>A0A139XFD1</accession>
<evidence type="ECO:0008006" key="5">
    <source>
        <dbReference type="Google" id="ProtNLM"/>
    </source>
</evidence>
<keyword evidence="4" id="KW-1185">Reference proteome</keyword>
<keyword evidence="2" id="KW-0732">Signal</keyword>
<name>A0A139XFD1_9CYAN</name>
<comment type="caution">
    <text evidence="3">The sequence shown here is derived from an EMBL/GenBank/DDBJ whole genome shotgun (WGS) entry which is preliminary data.</text>
</comment>
<dbReference type="RefSeq" id="WP_017748383.1">
    <property type="nucleotide sequence ID" value="NZ_KQ976354.1"/>
</dbReference>
<reference evidence="3 4" key="1">
    <citation type="journal article" date="2013" name="Genome Biol. Evol.">
        <title>Genomes of Stigonematalean cyanobacteria (subsection V) and the evolution of oxygenic photosynthesis from prokaryotes to plastids.</title>
        <authorList>
            <person name="Dagan T."/>
            <person name="Roettger M."/>
            <person name="Stucken K."/>
            <person name="Landan G."/>
            <person name="Koch R."/>
            <person name="Major P."/>
            <person name="Gould S.B."/>
            <person name="Goremykin V.V."/>
            <person name="Rippka R."/>
            <person name="Tandeau de Marsac N."/>
            <person name="Gugger M."/>
            <person name="Lockhart P.J."/>
            <person name="Allen J.F."/>
            <person name="Brune I."/>
            <person name="Maus I."/>
            <person name="Puhler A."/>
            <person name="Martin W.F."/>
        </authorList>
    </citation>
    <scope>NUCLEOTIDE SEQUENCE [LARGE SCALE GENOMIC DNA]</scope>
    <source>
        <strain evidence="3 4">PCC 7110</strain>
    </source>
</reference>
<protein>
    <recommendedName>
        <fullName evidence="5">Exosortase</fullName>
    </recommendedName>
</protein>
<dbReference type="AlphaFoldDB" id="A0A139XFD1"/>
<gene>
    <name evidence="3" type="ORF">WA1_11230</name>
</gene>
<keyword evidence="1" id="KW-1133">Transmembrane helix</keyword>
<proteinExistence type="predicted"/>
<dbReference type="OrthoDB" id="9823559at2"/>
<evidence type="ECO:0000313" key="4">
    <source>
        <dbReference type="Proteomes" id="UP000076925"/>
    </source>
</evidence>
<feature type="chain" id="PRO_5007300686" description="Exosortase" evidence="2">
    <location>
        <begin position="31"/>
        <end position="180"/>
    </location>
</feature>